<protein>
    <submittedName>
        <fullName evidence="1">Uncharacterized protein</fullName>
    </submittedName>
</protein>
<comment type="caution">
    <text evidence="1">The sequence shown here is derived from an EMBL/GenBank/DDBJ whole genome shotgun (WGS) entry which is preliminary data.</text>
</comment>
<organism evidence="1 2">
    <name type="scientific">Chryseobacterium arthrosphaerae</name>
    <dbReference type="NCBI Taxonomy" id="651561"/>
    <lineage>
        <taxon>Bacteria</taxon>
        <taxon>Pseudomonadati</taxon>
        <taxon>Bacteroidota</taxon>
        <taxon>Flavobacteriia</taxon>
        <taxon>Flavobacteriales</taxon>
        <taxon>Weeksellaceae</taxon>
        <taxon>Chryseobacterium group</taxon>
        <taxon>Chryseobacterium</taxon>
    </lineage>
</organism>
<name>A0A3S0Q7E8_9FLAO</name>
<evidence type="ECO:0000313" key="2">
    <source>
        <dbReference type="Proteomes" id="UP000276953"/>
    </source>
</evidence>
<gene>
    <name evidence="1" type="ORF">EJ377_03715</name>
</gene>
<sequence>MSPGTTGMKGEIMASYVVIPNKSGSIAIRTEQFAFFDPENREYVDLGQKTLALNAFSHDQILESRSTVEKVNEYTNNLLETVNTPVLKQLHLK</sequence>
<evidence type="ECO:0000313" key="1">
    <source>
        <dbReference type="EMBL" id="RTZ49573.1"/>
    </source>
</evidence>
<proteinExistence type="predicted"/>
<reference evidence="1 2" key="1">
    <citation type="submission" date="2018-12" db="EMBL/GenBank/DDBJ databases">
        <title>Draft Genome Sequence of Chryseobacterium arthrosphaerae strain ED882-96 Isolated from the Blood of a Patient with Liver Cirrhosis in Taiwan.</title>
        <authorList>
            <person name="Lin J.-N."/>
            <person name="Lai C.-H."/>
            <person name="Yang C.-H."/>
            <person name="Huang Y.-H."/>
        </authorList>
    </citation>
    <scope>NUCLEOTIDE SEQUENCE [LARGE SCALE GENOMIC DNA]</scope>
    <source>
        <strain evidence="1 2">ED882-96</strain>
    </source>
</reference>
<dbReference type="AlphaFoldDB" id="A0A3S0Q7E8"/>
<dbReference type="Proteomes" id="UP000276953">
    <property type="component" value="Unassembled WGS sequence"/>
</dbReference>
<dbReference type="EMBL" id="RYFC01000001">
    <property type="protein sequence ID" value="RTZ49573.1"/>
    <property type="molecule type" value="Genomic_DNA"/>
</dbReference>
<accession>A0A3S0Q7E8</accession>